<comment type="caution">
    <text evidence="2">The sequence shown here is derived from an EMBL/GenBank/DDBJ whole genome shotgun (WGS) entry which is preliminary data.</text>
</comment>
<dbReference type="AlphaFoldDB" id="A0A6A3HEU4"/>
<accession>A0A6A3HEU4</accession>
<dbReference type="CDD" id="cd09272">
    <property type="entry name" value="RNase_HI_RT_Ty1"/>
    <property type="match status" value="1"/>
</dbReference>
<name>A0A6A3HEU4_9STRA</name>
<evidence type="ECO:0000313" key="2">
    <source>
        <dbReference type="EMBL" id="KAE8968499.1"/>
    </source>
</evidence>
<evidence type="ECO:0000313" key="3">
    <source>
        <dbReference type="Proteomes" id="UP000429607"/>
    </source>
</evidence>
<dbReference type="PANTHER" id="PTHR11439">
    <property type="entry name" value="GAG-POL-RELATED RETROTRANSPOSON"/>
    <property type="match status" value="1"/>
</dbReference>
<reference evidence="2 3" key="1">
    <citation type="submission" date="2018-09" db="EMBL/GenBank/DDBJ databases">
        <title>Genomic investigation of the strawberry pathogen Phytophthora fragariae indicates pathogenicity is determined by transcriptional variation in three key races.</title>
        <authorList>
            <person name="Adams T.M."/>
            <person name="Armitage A.D."/>
            <person name="Sobczyk M.K."/>
            <person name="Bates H.J."/>
            <person name="Dunwell J.M."/>
            <person name="Nellist C.F."/>
            <person name="Harrison R.J."/>
        </authorList>
    </citation>
    <scope>NUCLEOTIDE SEQUENCE [LARGE SCALE GENOMIC DNA]</scope>
    <source>
        <strain evidence="2 3">SCRP249</strain>
    </source>
</reference>
<organism evidence="2 3">
    <name type="scientific">Phytophthora rubi</name>
    <dbReference type="NCBI Taxonomy" id="129364"/>
    <lineage>
        <taxon>Eukaryota</taxon>
        <taxon>Sar</taxon>
        <taxon>Stramenopiles</taxon>
        <taxon>Oomycota</taxon>
        <taxon>Peronosporomycetes</taxon>
        <taxon>Peronosporales</taxon>
        <taxon>Peronosporaceae</taxon>
        <taxon>Phytophthora</taxon>
    </lineage>
</organism>
<proteinExistence type="predicted"/>
<feature type="region of interest" description="Disordered" evidence="1">
    <location>
        <begin position="247"/>
        <end position="275"/>
    </location>
</feature>
<dbReference type="Proteomes" id="UP000429607">
    <property type="component" value="Unassembled WGS sequence"/>
</dbReference>
<gene>
    <name evidence="2" type="ORF">PR001_g27774</name>
</gene>
<evidence type="ECO:0000256" key="1">
    <source>
        <dbReference type="SAM" id="MobiDB-lite"/>
    </source>
</evidence>
<dbReference type="EMBL" id="QXFV01004651">
    <property type="protein sequence ID" value="KAE8968499.1"/>
    <property type="molecule type" value="Genomic_DNA"/>
</dbReference>
<evidence type="ECO:0008006" key="4">
    <source>
        <dbReference type="Google" id="ProtNLM"/>
    </source>
</evidence>
<sequence>MSHSKGKKPALLAAMISRGIDYLPYRELVGALQYLVGASRPDIAHATRHLGKYLACYDHTHYAQAKRVLRYLKATSDFGLLMNVTTGDEVRVAAYSDADYANDNVDRRSVSGYVTTLDGNVVSYASRKQEINALSTCEAEYIAMSEATKDLLWLSGLCKELEWKHSVPLLLGDNQGTIALTAKPGKHSKSKHIDTKRHMVRRNVELKLLTTQHIGTEDMVADIMTKALGAVKFARFRRAMQVLPVVSEDSGATTSTTSSEAAASSTMDEAAASRD</sequence>
<dbReference type="PANTHER" id="PTHR11439:SF483">
    <property type="entry name" value="PEPTIDE SYNTHASE GLIP-LIKE, PUTATIVE (AFU_ORTHOLOGUE AFUA_3G12920)-RELATED"/>
    <property type="match status" value="1"/>
</dbReference>
<protein>
    <recommendedName>
        <fullName evidence="4">Reverse transcriptase Ty1/copia-type domain-containing protein</fullName>
    </recommendedName>
</protein>